<evidence type="ECO:0000313" key="2">
    <source>
        <dbReference type="EMBL" id="BDC99598.1"/>
    </source>
</evidence>
<reference evidence="2 3" key="1">
    <citation type="submission" date="2021-12" db="EMBL/GenBank/DDBJ databases">
        <title>Genome sequencing of bacteria with rrn-lacking chromosome and rrn-plasmid.</title>
        <authorList>
            <person name="Anda M."/>
            <person name="Iwasaki W."/>
        </authorList>
    </citation>
    <scope>NUCLEOTIDE SEQUENCE [LARGE SCALE GENOMIC DNA]</scope>
    <source>
        <strain evidence="2 3">NBRC 101262</strain>
    </source>
</reference>
<organism evidence="2 3">
    <name type="scientific">Persicobacter psychrovividus</name>
    <dbReference type="NCBI Taxonomy" id="387638"/>
    <lineage>
        <taxon>Bacteria</taxon>
        <taxon>Pseudomonadati</taxon>
        <taxon>Bacteroidota</taxon>
        <taxon>Cytophagia</taxon>
        <taxon>Cytophagales</taxon>
        <taxon>Persicobacteraceae</taxon>
        <taxon>Persicobacter</taxon>
    </lineage>
</organism>
<feature type="chain" id="PRO_5045822309" description="Lipocalin-like domain-containing protein" evidence="1">
    <location>
        <begin position="26"/>
        <end position="139"/>
    </location>
</feature>
<accession>A0ABM7VF80</accession>
<proteinExistence type="predicted"/>
<keyword evidence="3" id="KW-1185">Reference proteome</keyword>
<keyword evidence="1" id="KW-0732">Signal</keyword>
<gene>
    <name evidence="2" type="ORF">PEPS_18790</name>
</gene>
<feature type="signal peptide" evidence="1">
    <location>
        <begin position="1"/>
        <end position="25"/>
    </location>
</feature>
<sequence length="139" mass="16019">MKVKYSLILMLMVVALLGCKSEEEAAPTDPFLGTYVLNSASILSDGYAQVFEGELLEALLEQQPDMFQEMTFSAGNKLSVDGQTVAERWVRNENEVRLRFNDGREDVVFEWDEDQALTWQDQQQHEEDIYLSQMVFIKK</sequence>
<evidence type="ECO:0000256" key="1">
    <source>
        <dbReference type="SAM" id="SignalP"/>
    </source>
</evidence>
<evidence type="ECO:0008006" key="4">
    <source>
        <dbReference type="Google" id="ProtNLM"/>
    </source>
</evidence>
<protein>
    <recommendedName>
        <fullName evidence="4">Lipocalin-like domain-containing protein</fullName>
    </recommendedName>
</protein>
<dbReference type="EMBL" id="AP025292">
    <property type="protein sequence ID" value="BDC99598.1"/>
    <property type="molecule type" value="Genomic_DNA"/>
</dbReference>
<dbReference type="Proteomes" id="UP001354989">
    <property type="component" value="Chromosome"/>
</dbReference>
<dbReference type="RefSeq" id="WP_332918898.1">
    <property type="nucleotide sequence ID" value="NZ_AP025292.1"/>
</dbReference>
<evidence type="ECO:0000313" key="3">
    <source>
        <dbReference type="Proteomes" id="UP001354989"/>
    </source>
</evidence>
<name>A0ABM7VF80_9BACT</name>